<dbReference type="EMBL" id="VVYY01000027">
    <property type="protein sequence ID" value="KAA5393081.1"/>
    <property type="molecule type" value="Genomic_DNA"/>
</dbReference>
<dbReference type="Proteomes" id="UP000481616">
    <property type="component" value="Unassembled WGS sequence"/>
</dbReference>
<dbReference type="Pfam" id="PF11066">
    <property type="entry name" value="DUF2867"/>
    <property type="match status" value="1"/>
</dbReference>
<comment type="caution">
    <text evidence="1">The sequence shown here is derived from an EMBL/GenBank/DDBJ whole genome shotgun (WGS) entry which is preliminary data.</text>
</comment>
<dbReference type="EMBL" id="VVZA01000028">
    <property type="protein sequence ID" value="KAA5401841.1"/>
    <property type="molecule type" value="Genomic_DNA"/>
</dbReference>
<evidence type="ECO:0000313" key="2">
    <source>
        <dbReference type="EMBL" id="KAA5401841.1"/>
    </source>
</evidence>
<name>A0A4V1YW92_9BACT</name>
<accession>A0A4V1YW92</accession>
<dbReference type="RefSeq" id="WP_013616434.1">
    <property type="nucleotide sequence ID" value="NZ_JADNBX010000001.1"/>
</dbReference>
<evidence type="ECO:0000313" key="1">
    <source>
        <dbReference type="EMBL" id="KAA5393081.1"/>
    </source>
</evidence>
<protein>
    <submittedName>
        <fullName evidence="1">DUF2867 domain-containing protein</fullName>
    </submittedName>
</protein>
<evidence type="ECO:0000313" key="3">
    <source>
        <dbReference type="Proteomes" id="UP000441162"/>
    </source>
</evidence>
<proteinExistence type="predicted"/>
<dbReference type="InterPro" id="IPR021295">
    <property type="entry name" value="DUF2867"/>
</dbReference>
<evidence type="ECO:0000313" key="4">
    <source>
        <dbReference type="Proteomes" id="UP000481616"/>
    </source>
</evidence>
<organism evidence="1 4">
    <name type="scientific">Phocaeicola dorei</name>
    <dbReference type="NCBI Taxonomy" id="357276"/>
    <lineage>
        <taxon>Bacteria</taxon>
        <taxon>Pseudomonadati</taxon>
        <taxon>Bacteroidota</taxon>
        <taxon>Bacteroidia</taxon>
        <taxon>Bacteroidales</taxon>
        <taxon>Bacteroidaceae</taxon>
        <taxon>Phocaeicola</taxon>
    </lineage>
</organism>
<gene>
    <name evidence="2" type="ORF">F2Y51_20555</name>
    <name evidence="1" type="ORF">F2Y58_20830</name>
</gene>
<dbReference type="Proteomes" id="UP000441162">
    <property type="component" value="Unassembled WGS sequence"/>
</dbReference>
<reference evidence="3 4" key="1">
    <citation type="journal article" date="2019" name="Nat. Med.">
        <title>A library of human gut bacterial isolates paired with longitudinal multiomics data enables mechanistic microbiome research.</title>
        <authorList>
            <person name="Poyet M."/>
            <person name="Groussin M."/>
            <person name="Gibbons S.M."/>
            <person name="Avila-Pacheco J."/>
            <person name="Jiang X."/>
            <person name="Kearney S.M."/>
            <person name="Perrotta A.R."/>
            <person name="Berdy B."/>
            <person name="Zhao S."/>
            <person name="Lieberman T.D."/>
            <person name="Swanson P.K."/>
            <person name="Smith M."/>
            <person name="Roesemann S."/>
            <person name="Alexander J.E."/>
            <person name="Rich S.A."/>
            <person name="Livny J."/>
            <person name="Vlamakis H."/>
            <person name="Clish C."/>
            <person name="Bullock K."/>
            <person name="Deik A."/>
            <person name="Scott J."/>
            <person name="Pierce K.A."/>
            <person name="Xavier R.J."/>
            <person name="Alm E.J."/>
        </authorList>
    </citation>
    <scope>NUCLEOTIDE SEQUENCE [LARGE SCALE GENOMIC DNA]</scope>
    <source>
        <strain evidence="1 4">BIOML-A1</strain>
        <strain evidence="2 3">BIOML-A4</strain>
    </source>
</reference>
<sequence length="140" mass="16297">MDYIDKYSISVCTKKQITAQEVYDMIFSDYPPLVRLLFNIRNKIVKRFGLKASNGFNDLITENSTNHIQIEKDDRHLFLEIKIECGELVKSEQAISICTSVKFHNALGRIYFFFIKPFHKLLCRMALNKIKMSEVNVGGR</sequence>
<dbReference type="AlphaFoldDB" id="A0A4V1YW92"/>